<feature type="transmembrane region" description="Helical" evidence="2">
    <location>
        <begin position="87"/>
        <end position="109"/>
    </location>
</feature>
<dbReference type="NCBIfam" id="TIGR00546">
    <property type="entry name" value="lnt"/>
    <property type="match status" value="1"/>
</dbReference>
<feature type="transmembrane region" description="Helical" evidence="2">
    <location>
        <begin position="33"/>
        <end position="48"/>
    </location>
</feature>
<dbReference type="EMBL" id="CP076723">
    <property type="protein sequence ID" value="QWV92701.1"/>
    <property type="molecule type" value="Genomic_DNA"/>
</dbReference>
<keyword evidence="2" id="KW-1003">Cell membrane</keyword>
<sequence length="516" mass="57530">MRHSAKFNFLLPWGAAVLTGILMFLGYAGFDQFYLEWFFLVPLLWALRNQRPARAFWLGWLAGIVGHGGGFYWIIQMFQQFAGAPWLAGVFGLLLLAAANGIVLAVWAWGTRLLTRDRQWYVLWAAPVLWTAMEKVWPEVFPNYLGASQYRISHLTQIADFAGILGVSFLVVYMNATLFWVTVRWHEQRGVPWRAVSALAVTLVLVLGYGELRIREVDGKLATAQRLTVGLVQTNRGAADNHLAVDLMQKEHRDLSRELVAARKPDLVVWPEGVLSVSLASREGSLPTWALGDLATPLLFGTCLQIKEEGETRFCNSALLTDASGRILGSYDKTVLVPFGEYIPFGDIFPQLYAWSPYSAKFFSGRSTEPLKLGNHLLSVSICYEDIFPTHIRKLMRGGREGRIPAVMFNLTNDSWYGKSVEPMEHLALATFRTIENRRSLVRVTNTGISAFVDPAGRIVSRTGVWTREVLVDRVPLMEGRTLYGAAGDWIGWLCAVISVCGVAAATLSKKARAAV</sequence>
<keyword evidence="2" id="KW-1133">Transmembrane helix</keyword>
<feature type="transmembrane region" description="Helical" evidence="2">
    <location>
        <begin position="7"/>
        <end position="27"/>
    </location>
</feature>
<dbReference type="Proteomes" id="UP000683557">
    <property type="component" value="Chromosome"/>
</dbReference>
<dbReference type="PANTHER" id="PTHR38686:SF1">
    <property type="entry name" value="APOLIPOPROTEIN N-ACYLTRANSFERASE"/>
    <property type="match status" value="1"/>
</dbReference>
<comment type="subcellular location">
    <subcellularLocation>
        <location evidence="2">Cell membrane</location>
        <topology evidence="2">Multi-pass membrane protein</topology>
    </subcellularLocation>
</comment>
<comment type="pathway">
    <text evidence="2">Protein modification; lipoprotein biosynthesis (N-acyl transfer).</text>
</comment>
<dbReference type="Pfam" id="PF20154">
    <property type="entry name" value="LNT_N"/>
    <property type="match status" value="1"/>
</dbReference>
<dbReference type="EC" id="2.3.1.269" evidence="2"/>
<dbReference type="PROSITE" id="PS50263">
    <property type="entry name" value="CN_HYDROLASE"/>
    <property type="match status" value="1"/>
</dbReference>
<evidence type="ECO:0000313" key="4">
    <source>
        <dbReference type="EMBL" id="QWV92701.1"/>
    </source>
</evidence>
<comment type="catalytic activity">
    <reaction evidence="2">
        <text>N-terminal S-1,2-diacyl-sn-glyceryl-L-cysteinyl-[lipoprotein] + a glycerophospholipid = N-acyl-S-1,2-diacyl-sn-glyceryl-L-cysteinyl-[lipoprotein] + a 2-acyl-sn-glycero-3-phospholipid + H(+)</text>
        <dbReference type="Rhea" id="RHEA:48228"/>
        <dbReference type="Rhea" id="RHEA-COMP:14681"/>
        <dbReference type="Rhea" id="RHEA-COMP:14684"/>
        <dbReference type="ChEBI" id="CHEBI:15378"/>
        <dbReference type="ChEBI" id="CHEBI:136912"/>
        <dbReference type="ChEBI" id="CHEBI:140656"/>
        <dbReference type="ChEBI" id="CHEBI:140657"/>
        <dbReference type="ChEBI" id="CHEBI:140660"/>
        <dbReference type="EC" id="2.3.1.269"/>
    </reaction>
</comment>
<evidence type="ECO:0000256" key="1">
    <source>
        <dbReference type="ARBA" id="ARBA00010065"/>
    </source>
</evidence>
<keyword evidence="2" id="KW-0808">Transferase</keyword>
<evidence type="ECO:0000313" key="5">
    <source>
        <dbReference type="Proteomes" id="UP000683557"/>
    </source>
</evidence>
<feature type="transmembrane region" description="Helical" evidence="2">
    <location>
        <begin position="490"/>
        <end position="508"/>
    </location>
</feature>
<dbReference type="InterPro" id="IPR003010">
    <property type="entry name" value="C-N_Hydrolase"/>
</dbReference>
<comment type="function">
    <text evidence="2">Catalyzes the phospholipid dependent N-acylation of the N-terminal cysteine of apolipoprotein, the last step in lipoprotein maturation.</text>
</comment>
<dbReference type="Pfam" id="PF00795">
    <property type="entry name" value="CN_hydrolase"/>
    <property type="match status" value="1"/>
</dbReference>
<dbReference type="HAMAP" id="MF_01148">
    <property type="entry name" value="Lnt"/>
    <property type="match status" value="1"/>
</dbReference>
<accession>A0ABX8J6J2</accession>
<comment type="similarity">
    <text evidence="1 2">Belongs to the CN hydrolase family. Apolipoprotein N-acyltransferase subfamily.</text>
</comment>
<feature type="transmembrane region" description="Helical" evidence="2">
    <location>
        <begin position="55"/>
        <end position="75"/>
    </location>
</feature>
<feature type="domain" description="CN hydrolase" evidence="3">
    <location>
        <begin position="227"/>
        <end position="477"/>
    </location>
</feature>
<feature type="transmembrane region" description="Helical" evidence="2">
    <location>
        <begin position="193"/>
        <end position="210"/>
    </location>
</feature>
<feature type="transmembrane region" description="Helical" evidence="2">
    <location>
        <begin position="121"/>
        <end position="138"/>
    </location>
</feature>
<dbReference type="PANTHER" id="PTHR38686">
    <property type="entry name" value="APOLIPOPROTEIN N-ACYLTRANSFERASE"/>
    <property type="match status" value="1"/>
</dbReference>
<dbReference type="InterPro" id="IPR045378">
    <property type="entry name" value="LNT_N"/>
</dbReference>
<keyword evidence="2" id="KW-0012">Acyltransferase</keyword>
<dbReference type="InterPro" id="IPR004563">
    <property type="entry name" value="Apolipo_AcylTrfase"/>
</dbReference>
<keyword evidence="2" id="KW-0472">Membrane</keyword>
<dbReference type="RefSeq" id="WP_216799466.1">
    <property type="nucleotide sequence ID" value="NZ_CP076723.1"/>
</dbReference>
<protein>
    <recommendedName>
        <fullName evidence="2">Apolipoprotein N-acyltransferase</fullName>
        <shortName evidence="2">ALP N-acyltransferase</shortName>
        <ecNumber evidence="2">2.3.1.269</ecNumber>
    </recommendedName>
</protein>
<evidence type="ECO:0000259" key="3">
    <source>
        <dbReference type="PROSITE" id="PS50263"/>
    </source>
</evidence>
<reference evidence="4 5" key="1">
    <citation type="submission" date="2021-06" db="EMBL/GenBank/DDBJ databases">
        <title>Gemonas diversity in paddy soil.</title>
        <authorList>
            <person name="Liu G."/>
        </authorList>
    </citation>
    <scope>NUCLEOTIDE SEQUENCE [LARGE SCALE GENOMIC DNA]</scope>
    <source>
        <strain evidence="4 5">RG10</strain>
    </source>
</reference>
<keyword evidence="5" id="KW-1185">Reference proteome</keyword>
<proteinExistence type="inferred from homology"/>
<evidence type="ECO:0000256" key="2">
    <source>
        <dbReference type="HAMAP-Rule" id="MF_01148"/>
    </source>
</evidence>
<feature type="transmembrane region" description="Helical" evidence="2">
    <location>
        <begin position="158"/>
        <end position="181"/>
    </location>
</feature>
<name>A0ABX8J6J2_9BACT</name>
<organism evidence="4 5">
    <name type="scientific">Geomonas oryzisoli</name>
    <dbReference type="NCBI Taxonomy" id="2847992"/>
    <lineage>
        <taxon>Bacteria</taxon>
        <taxon>Pseudomonadati</taxon>
        <taxon>Thermodesulfobacteriota</taxon>
        <taxon>Desulfuromonadia</taxon>
        <taxon>Geobacterales</taxon>
        <taxon>Geobacteraceae</taxon>
        <taxon>Geomonas</taxon>
    </lineage>
</organism>
<dbReference type="CDD" id="cd07571">
    <property type="entry name" value="ALP_N-acyl_transferase"/>
    <property type="match status" value="1"/>
</dbReference>
<keyword evidence="2" id="KW-0812">Transmembrane</keyword>
<gene>
    <name evidence="2 4" type="primary">lnt</name>
    <name evidence="4" type="ORF">KP004_16160</name>
</gene>